<dbReference type="CDD" id="cd06588">
    <property type="entry name" value="PhnB_like"/>
    <property type="match status" value="1"/>
</dbReference>
<protein>
    <submittedName>
        <fullName evidence="2">VOC family protein</fullName>
    </submittedName>
</protein>
<dbReference type="SUPFAM" id="SSF54593">
    <property type="entry name" value="Glyoxalase/Bleomycin resistance protein/Dihydroxybiphenyl dioxygenase"/>
    <property type="match status" value="1"/>
</dbReference>
<dbReference type="EMBL" id="JAPCKK010000004">
    <property type="protein sequence ID" value="MDP4095553.1"/>
    <property type="molecule type" value="Genomic_DNA"/>
</dbReference>
<sequence length="131" mass="14617">MTAQLNAYIHSEQARAQATFYTQALGGEVLSVMTYGEMPGTPEATKDKVMHMVLSIAGGNLLFLSDSFEPVRGKRFISLALTYENEEDARQAFTNLAKDGAVKFPFDLQPWGAHYGEIEDKFGVHWQIVKQ</sequence>
<evidence type="ECO:0000313" key="3">
    <source>
        <dbReference type="Proteomes" id="UP001241848"/>
    </source>
</evidence>
<accession>A0ABT9FLD9</accession>
<organism evidence="2 3">
    <name type="scientific">Paenibacillus zeirhizosphaerae</name>
    <dbReference type="NCBI Taxonomy" id="2987519"/>
    <lineage>
        <taxon>Bacteria</taxon>
        <taxon>Bacillati</taxon>
        <taxon>Bacillota</taxon>
        <taxon>Bacilli</taxon>
        <taxon>Bacillales</taxon>
        <taxon>Paenibacillaceae</taxon>
        <taxon>Paenibacillus</taxon>
    </lineage>
</organism>
<proteinExistence type="predicted"/>
<dbReference type="Proteomes" id="UP001241848">
    <property type="component" value="Unassembled WGS sequence"/>
</dbReference>
<name>A0ABT9FLD9_9BACL</name>
<reference evidence="2 3" key="1">
    <citation type="submission" date="2022-10" db="EMBL/GenBank/DDBJ databases">
        <title>Paenibacillus description and whole genome data of maize root bacterial community.</title>
        <authorList>
            <person name="Marton D."/>
            <person name="Farkas M."/>
            <person name="Cserhati M."/>
        </authorList>
    </citation>
    <scope>NUCLEOTIDE SEQUENCE [LARGE SCALE GENOMIC DNA]</scope>
    <source>
        <strain evidence="2 3">P96</strain>
    </source>
</reference>
<dbReference type="InterPro" id="IPR004360">
    <property type="entry name" value="Glyas_Fos-R_dOase_dom"/>
</dbReference>
<comment type="caution">
    <text evidence="2">The sequence shown here is derived from an EMBL/GenBank/DDBJ whole genome shotgun (WGS) entry which is preliminary data.</text>
</comment>
<dbReference type="PANTHER" id="PTHR33990:SF1">
    <property type="entry name" value="PROTEIN YJDN"/>
    <property type="match status" value="1"/>
</dbReference>
<dbReference type="InterPro" id="IPR028973">
    <property type="entry name" value="PhnB-like"/>
</dbReference>
<feature type="domain" description="Glyoxalase/fosfomycin resistance/dioxygenase" evidence="1">
    <location>
        <begin position="16"/>
        <end position="128"/>
    </location>
</feature>
<dbReference type="Pfam" id="PF00903">
    <property type="entry name" value="Glyoxalase"/>
    <property type="match status" value="1"/>
</dbReference>
<keyword evidence="3" id="KW-1185">Reference proteome</keyword>
<dbReference type="PANTHER" id="PTHR33990">
    <property type="entry name" value="PROTEIN YJDN-RELATED"/>
    <property type="match status" value="1"/>
</dbReference>
<evidence type="ECO:0000259" key="1">
    <source>
        <dbReference type="Pfam" id="PF00903"/>
    </source>
</evidence>
<evidence type="ECO:0000313" key="2">
    <source>
        <dbReference type="EMBL" id="MDP4095553.1"/>
    </source>
</evidence>
<dbReference type="InterPro" id="IPR029068">
    <property type="entry name" value="Glyas_Bleomycin-R_OHBP_Dase"/>
</dbReference>
<dbReference type="RefSeq" id="WP_305753195.1">
    <property type="nucleotide sequence ID" value="NZ_JAPCKK010000004.1"/>
</dbReference>
<dbReference type="Gene3D" id="3.10.180.10">
    <property type="entry name" value="2,3-Dihydroxybiphenyl 1,2-Dioxygenase, domain 1"/>
    <property type="match status" value="1"/>
</dbReference>
<gene>
    <name evidence="2" type="ORF">OIN60_01945</name>
</gene>